<name>A0A7J6PCS7_PEROL</name>
<keyword evidence="2" id="KW-0808">Transferase</keyword>
<proteinExistence type="predicted"/>
<feature type="binding site" evidence="6">
    <location>
        <position position="695"/>
    </location>
    <ligand>
        <name>Zn(2+)</name>
        <dbReference type="ChEBI" id="CHEBI:29105"/>
    </ligand>
</feature>
<feature type="binding site" evidence="6">
    <location>
        <position position="659"/>
    </location>
    <ligand>
        <name>Zn(2+)</name>
        <dbReference type="ChEBI" id="CHEBI:29105"/>
    </ligand>
</feature>
<evidence type="ECO:0000256" key="6">
    <source>
        <dbReference type="PROSITE-ProRule" id="PRU00236"/>
    </source>
</evidence>
<feature type="active site" description="Proton acceptor" evidence="6">
    <location>
        <position position="651"/>
    </location>
</feature>
<dbReference type="InterPro" id="IPR026590">
    <property type="entry name" value="Ssirtuin_cat_dom"/>
</dbReference>
<dbReference type="Proteomes" id="UP000541610">
    <property type="component" value="Unassembled WGS sequence"/>
</dbReference>
<evidence type="ECO:0000256" key="4">
    <source>
        <dbReference type="ARBA" id="ARBA00022833"/>
    </source>
</evidence>
<feature type="binding site" evidence="6">
    <location>
        <position position="698"/>
    </location>
    <ligand>
        <name>Zn(2+)</name>
        <dbReference type="ChEBI" id="CHEBI:29105"/>
    </ligand>
</feature>
<reference evidence="9 10" key="1">
    <citation type="submission" date="2020-04" db="EMBL/GenBank/DDBJ databases">
        <title>Perkinsus olseni comparative genomics.</title>
        <authorList>
            <person name="Bogema D.R."/>
        </authorList>
    </citation>
    <scope>NUCLEOTIDE SEQUENCE [LARGE SCALE GENOMIC DNA]</scope>
    <source>
        <strain evidence="9">00978-12</strain>
    </source>
</reference>
<feature type="binding site" evidence="6">
    <location>
        <position position="662"/>
    </location>
    <ligand>
        <name>Zn(2+)</name>
        <dbReference type="ChEBI" id="CHEBI:29105"/>
    </ligand>
</feature>
<evidence type="ECO:0000313" key="10">
    <source>
        <dbReference type="Proteomes" id="UP000541610"/>
    </source>
</evidence>
<sequence length="1477" mass="163447">MSRNFFPHRRGSHSCPLSVEDPIIEQVNRCITDLSDCALWENAYKNGLFGDAFEWVASFEDVRSELIGLVQSCSPEPRSPSSSSASPPTTEAERFTRFDSQPSGARGPSALVLGCGKSRMPRQLISLGYTRFYVTSQVTALDASDTAIAEMTRLRHGVEYKQGFADSNELTGGCFNLVIDKGLMDCLMRDGADDTLANATMRQTQRVLQNGGVYVSVSGVPPEQRMPIFSKIAKGARLDDPVCRECLLSRPKLAVAMDGQLFMSKKVYLYACSKPYDSNASWATLETWSEALSACREPLRTVTNSHRSWSLGASAIAELARVEIENASTDHGLQREACNRSAFKVESCMKVHVVVVGAAANGLSRQLEEVPFSQPLQAATNRLGNGTAVTAGIVDSEDFLSALNFSARDQRKSLPLILDFGVLDALANLSGSAAVDLVERYVNGVLTAVRPRAGDNANQGGQWLLVSRQSPSMIASVVNPFGGVVQSAFSVPSVDKWRETSSPSNLLPGSIPRPLRRGSALLGLRPGPRSLAELLKSGSCRRIIVMAGAGMSVSSGIPDFRSPTSGLYARLAHFSLPKPEAMFDLSYFKENPAPFTTLVPDLFPGQYLPTRTHYFIKLLEKKKMLLRLYTQNIDGLEYGCGIDPERVAFWHGSFSDCHCVDCARQHDIRWYRARVLEANKDSLANGRRSVSPPRCLKCGGLVKPDVTFFGEKIRTQYQDMVSDDFPRCDLLIVVGTSLRGSATEGFAFHLDDNYRDVAMLGRPIIFRGGAKERSDSGDCDSSITRLCRLCGSTKAKYTEIHATFSNETCCSPSSCGRKLRLSQGKADDILPAKLAQEDLAPGNRPSSTVHVPSDSAPQIDGTAAMLLRPPGQSPVPGDLDPITFPTEGRGVALEVSTQPPALQSNDDDPANDTPADDRSTLACAYESLVSSFGHSLRLFTEVCSVLEIRNALSSLAKAAMKEAQVELLCEDEARLRVRQERKADVDAVPDVCSYLVRRSPSDIPELAKQAAGEYVWLVEEGTGTLHLPTADTVKEVPLVILTDIGIHSRPPSLLLIAGTVDGVLFVGDSVVPPPLLPPESCLRCPVEDISARVAAEPSFRAWHVPLGASKFYCEPLIMDDWEVLKRTLRANRERLKNSGIRPSDITLYLHRREVQGCIERWRQSLVDGFAYYSGIWLNGEEGERSLAGMIWFEKFTRVCPETSVPFCFLDVSYWVADWAEGQGLVTAAVMVMSSFVKEELCAGDNVTELLLYCRDDNLRSQAVARRLGFIPTTNANADNCFTLQLDDMWQSRAFQAIREYGVRRRAEKERRQYDTAVMNREKCRAKKLRKLRENFPMQDHDNCDAAGTYLEGLRRRSSQEAKWRIVDECYKLEESEYSYDEEARRREAVLRGREILCEFLTQKIIPDSMEIDRLLELDGGRSAIASFRERLMETQRNQWQTMQKGRVPALSRLSQYRGEVLVESPQGPSSQWLPATE</sequence>
<dbReference type="GO" id="GO:0046872">
    <property type="term" value="F:metal ion binding"/>
    <property type="evidence" value="ECO:0007669"/>
    <property type="project" value="UniProtKB-KW"/>
</dbReference>
<dbReference type="GO" id="GO:0005634">
    <property type="term" value="C:nucleus"/>
    <property type="evidence" value="ECO:0007669"/>
    <property type="project" value="TreeGrafter"/>
</dbReference>
<organism evidence="9 10">
    <name type="scientific">Perkinsus olseni</name>
    <name type="common">Perkinsus atlanticus</name>
    <dbReference type="NCBI Taxonomy" id="32597"/>
    <lineage>
        <taxon>Eukaryota</taxon>
        <taxon>Sar</taxon>
        <taxon>Alveolata</taxon>
        <taxon>Perkinsozoa</taxon>
        <taxon>Perkinsea</taxon>
        <taxon>Perkinsida</taxon>
        <taxon>Perkinsidae</taxon>
        <taxon>Perkinsus</taxon>
    </lineage>
</organism>
<keyword evidence="4 6" id="KW-0862">Zinc</keyword>
<protein>
    <submittedName>
        <fullName evidence="9">NAD-dependent protein deacetylase sirtuin-2</fullName>
    </submittedName>
</protein>
<dbReference type="OrthoDB" id="424302at2759"/>
<dbReference type="InterPro" id="IPR029035">
    <property type="entry name" value="DHS-like_NAD/FAD-binding_dom"/>
</dbReference>
<dbReference type="InterPro" id="IPR026591">
    <property type="entry name" value="Sirtuin_cat_small_dom_sf"/>
</dbReference>
<evidence type="ECO:0000256" key="7">
    <source>
        <dbReference type="SAM" id="MobiDB-lite"/>
    </source>
</evidence>
<dbReference type="PANTHER" id="PTHR11085:SF6">
    <property type="entry name" value="NAD-DEPENDENT PROTEIN DEACETYLASE SIRTUIN-2"/>
    <property type="match status" value="1"/>
</dbReference>
<feature type="region of interest" description="Disordered" evidence="7">
    <location>
        <begin position="72"/>
        <end position="106"/>
    </location>
</feature>
<evidence type="ECO:0000256" key="2">
    <source>
        <dbReference type="ARBA" id="ARBA00022679"/>
    </source>
</evidence>
<dbReference type="InterPro" id="IPR003000">
    <property type="entry name" value="Sirtuin"/>
</dbReference>
<dbReference type="SUPFAM" id="SSF53335">
    <property type="entry name" value="S-adenosyl-L-methionine-dependent methyltransferases"/>
    <property type="match status" value="1"/>
</dbReference>
<dbReference type="PROSITE" id="PS50305">
    <property type="entry name" value="SIRTUIN"/>
    <property type="match status" value="1"/>
</dbReference>
<comment type="caution">
    <text evidence="9">The sequence shown here is derived from an EMBL/GenBank/DDBJ whole genome shotgun (WGS) entry which is preliminary data.</text>
</comment>
<dbReference type="SUPFAM" id="SSF52467">
    <property type="entry name" value="DHS-like NAD/FAD-binding domain"/>
    <property type="match status" value="1"/>
</dbReference>
<dbReference type="InterPro" id="IPR029063">
    <property type="entry name" value="SAM-dependent_MTases_sf"/>
</dbReference>
<dbReference type="Pfam" id="PF13302">
    <property type="entry name" value="Acetyltransf_3"/>
    <property type="match status" value="1"/>
</dbReference>
<dbReference type="Gene3D" id="3.40.50.1220">
    <property type="entry name" value="TPP-binding domain"/>
    <property type="match status" value="1"/>
</dbReference>
<feature type="compositionally biased region" description="Low complexity" evidence="7">
    <location>
        <begin position="72"/>
        <end position="88"/>
    </location>
</feature>
<keyword evidence="5" id="KW-0520">NAD</keyword>
<evidence type="ECO:0000256" key="5">
    <source>
        <dbReference type="ARBA" id="ARBA00023027"/>
    </source>
</evidence>
<evidence type="ECO:0000259" key="8">
    <source>
        <dbReference type="PROSITE" id="PS50305"/>
    </source>
</evidence>
<evidence type="ECO:0000256" key="3">
    <source>
        <dbReference type="ARBA" id="ARBA00022723"/>
    </source>
</evidence>
<feature type="domain" description="Deacetylase sirtuin-type" evidence="8">
    <location>
        <begin position="524"/>
        <end position="793"/>
    </location>
</feature>
<dbReference type="InterPro" id="IPR000182">
    <property type="entry name" value="GNAT_dom"/>
</dbReference>
<feature type="region of interest" description="Disordered" evidence="7">
    <location>
        <begin position="897"/>
        <end position="917"/>
    </location>
</feature>
<dbReference type="Gene3D" id="3.30.1600.10">
    <property type="entry name" value="SIR2/SIRT2 'Small Domain"/>
    <property type="match status" value="1"/>
</dbReference>
<dbReference type="InterPro" id="IPR050134">
    <property type="entry name" value="NAD-dep_sirtuin_deacylases"/>
</dbReference>
<dbReference type="GO" id="GO:0017136">
    <property type="term" value="F:histone deacetylase activity, NAD-dependent"/>
    <property type="evidence" value="ECO:0007669"/>
    <property type="project" value="TreeGrafter"/>
</dbReference>
<dbReference type="Gene3D" id="3.40.50.150">
    <property type="entry name" value="Vaccinia Virus protein VP39"/>
    <property type="match status" value="1"/>
</dbReference>
<comment type="cofactor">
    <cofactor evidence="1">
        <name>Zn(2+)</name>
        <dbReference type="ChEBI" id="CHEBI:29105"/>
    </cofactor>
</comment>
<dbReference type="GO" id="GO:0070403">
    <property type="term" value="F:NAD+ binding"/>
    <property type="evidence" value="ECO:0007669"/>
    <property type="project" value="InterPro"/>
</dbReference>
<dbReference type="EMBL" id="JABANP010000043">
    <property type="protein sequence ID" value="KAF4693576.1"/>
    <property type="molecule type" value="Genomic_DNA"/>
</dbReference>
<evidence type="ECO:0000313" key="9">
    <source>
        <dbReference type="EMBL" id="KAF4693576.1"/>
    </source>
</evidence>
<dbReference type="Gene3D" id="3.40.630.30">
    <property type="match status" value="1"/>
</dbReference>
<dbReference type="InterPro" id="IPR016181">
    <property type="entry name" value="Acyl_CoA_acyltransferase"/>
</dbReference>
<dbReference type="PANTHER" id="PTHR11085">
    <property type="entry name" value="NAD-DEPENDENT PROTEIN DEACYLASE SIRTUIN-5, MITOCHONDRIAL-RELATED"/>
    <property type="match status" value="1"/>
</dbReference>
<dbReference type="Pfam" id="PF02146">
    <property type="entry name" value="SIR2"/>
    <property type="match status" value="1"/>
</dbReference>
<keyword evidence="3 6" id="KW-0479">Metal-binding</keyword>
<evidence type="ECO:0000256" key="1">
    <source>
        <dbReference type="ARBA" id="ARBA00001947"/>
    </source>
</evidence>
<gene>
    <name evidence="9" type="primary">SIRT2</name>
    <name evidence="9" type="ORF">FOZ60_010501</name>
</gene>
<dbReference type="SUPFAM" id="SSF55729">
    <property type="entry name" value="Acyl-CoA N-acyltransferases (Nat)"/>
    <property type="match status" value="1"/>
</dbReference>
<accession>A0A7J6PCS7</accession>